<protein>
    <submittedName>
        <fullName evidence="1">Uncharacterized protein</fullName>
    </submittedName>
</protein>
<sequence>MSELTTALGLRAAINVLRDLAESRKMQSGESLGGAEFTCTSTLQMCSRRPWKIFVATMLVESMRVEVAIAYLKAFGVIYARPTRLR</sequence>
<proteinExistence type="predicted"/>
<keyword evidence="2" id="KW-1185">Reference proteome</keyword>
<dbReference type="AlphaFoldDB" id="A0A158KP88"/>
<name>A0A158KP88_9BURK</name>
<dbReference type="Proteomes" id="UP000055019">
    <property type="component" value="Unassembled WGS sequence"/>
</dbReference>
<reference evidence="1" key="1">
    <citation type="submission" date="2016-01" db="EMBL/GenBank/DDBJ databases">
        <authorList>
            <person name="Peeters C."/>
        </authorList>
    </citation>
    <scope>NUCLEOTIDE SEQUENCE [LARGE SCALE GENOMIC DNA]</scope>
    <source>
        <strain evidence="1">LMG 29317</strain>
    </source>
</reference>
<dbReference type="EMBL" id="FCOM02000041">
    <property type="protein sequence ID" value="SAL82410.1"/>
    <property type="molecule type" value="Genomic_DNA"/>
</dbReference>
<gene>
    <name evidence="1" type="ORF">AWB74_06262</name>
</gene>
<accession>A0A158KP88</accession>
<evidence type="ECO:0000313" key="2">
    <source>
        <dbReference type="Proteomes" id="UP000055019"/>
    </source>
</evidence>
<comment type="caution">
    <text evidence="1">The sequence shown here is derived from an EMBL/GenBank/DDBJ whole genome shotgun (WGS) entry which is preliminary data.</text>
</comment>
<evidence type="ECO:0000313" key="1">
    <source>
        <dbReference type="EMBL" id="SAL82410.1"/>
    </source>
</evidence>
<organism evidence="1 2">
    <name type="scientific">Caballeronia arvi</name>
    <dbReference type="NCBI Taxonomy" id="1777135"/>
    <lineage>
        <taxon>Bacteria</taxon>
        <taxon>Pseudomonadati</taxon>
        <taxon>Pseudomonadota</taxon>
        <taxon>Betaproteobacteria</taxon>
        <taxon>Burkholderiales</taxon>
        <taxon>Burkholderiaceae</taxon>
        <taxon>Caballeronia</taxon>
    </lineage>
</organism>